<accession>S0G135</accession>
<feature type="transmembrane region" description="Helical" evidence="2">
    <location>
        <begin position="12"/>
        <end position="29"/>
    </location>
</feature>
<dbReference type="Gene3D" id="2.40.30.170">
    <property type="match status" value="1"/>
</dbReference>
<keyword evidence="1" id="KW-0175">Coiled coil</keyword>
<dbReference type="GO" id="GO:1990281">
    <property type="term" value="C:efflux pump complex"/>
    <property type="evidence" value="ECO:0007669"/>
    <property type="project" value="TreeGrafter"/>
</dbReference>
<dbReference type="SUPFAM" id="SSF111369">
    <property type="entry name" value="HlyD-like secretion proteins"/>
    <property type="match status" value="1"/>
</dbReference>
<sequence length="458" mass="50998">MKEIINKILKMFLIILPMVAAVLVVAYLVTHKPGPARKQGQESIRPLRVIEVPYVDLVPRVVGFGVAEPGWIWEAVAEVRGTVVSIHPRLKSGELIEANSVVIQIDPTEYELAVARLKATVEETRANIKELAEDEENTKQLLGVEQRSLALAQKSLERKLEALKRNAISQDEVDREERNYLQQKQNVQQLKNALALIPSKRNALNAALDVHRSNLKQARIDLAKTVIKAPYDCRLGDVDIETGQFLRAGQSLFKAHGTAVTEIDARFRVEELRNLLSEQVRGRFQPGLSTGAFKDLFRDVSVIISLQSGDWSAEWEARIDRVRETVDVKTREMKVVVAVDRPYEKAEPGVRPPLTAGMFCRVELQGPARPGSVVVPRSAIHDSSVFVVDREHRLQKKQVDEDFAQSEFVVLKSGLSGGEMVVVSDPSPAIVGMKVSPVSDDSLKQHLMALSQGKRAKQ</sequence>
<name>S0G135_9BACT</name>
<dbReference type="Proteomes" id="UP000014216">
    <property type="component" value="Unassembled WGS sequence"/>
</dbReference>
<evidence type="ECO:0000313" key="3">
    <source>
        <dbReference type="EMBL" id="EMS77401.1"/>
    </source>
</evidence>
<evidence type="ECO:0000313" key="4">
    <source>
        <dbReference type="Proteomes" id="UP000014216"/>
    </source>
</evidence>
<gene>
    <name evidence="3" type="ORF">Dpo_16c00540</name>
</gene>
<organism evidence="3 4">
    <name type="scientific">Desulfotignum phosphitoxidans DSM 13687</name>
    <dbReference type="NCBI Taxonomy" id="1286635"/>
    <lineage>
        <taxon>Bacteria</taxon>
        <taxon>Pseudomonadati</taxon>
        <taxon>Thermodesulfobacteriota</taxon>
        <taxon>Desulfobacteria</taxon>
        <taxon>Desulfobacterales</taxon>
        <taxon>Desulfobacteraceae</taxon>
        <taxon>Desulfotignum</taxon>
    </lineage>
</organism>
<dbReference type="PANTHER" id="PTHR30469">
    <property type="entry name" value="MULTIDRUG RESISTANCE PROTEIN MDTA"/>
    <property type="match status" value="1"/>
</dbReference>
<dbReference type="Gene3D" id="1.10.287.470">
    <property type="entry name" value="Helix hairpin bin"/>
    <property type="match status" value="1"/>
</dbReference>
<dbReference type="Gene3D" id="2.40.420.20">
    <property type="match status" value="1"/>
</dbReference>
<keyword evidence="2" id="KW-1133">Transmembrane helix</keyword>
<comment type="caution">
    <text evidence="3">The sequence shown here is derived from an EMBL/GenBank/DDBJ whole genome shotgun (WGS) entry which is preliminary data.</text>
</comment>
<dbReference type="RefSeq" id="WP_006968645.1">
    <property type="nucleotide sequence ID" value="NZ_APJX01000016.1"/>
</dbReference>
<reference evidence="3 4" key="1">
    <citation type="journal article" date="2013" name="Genome Announc.">
        <title>Draft Genome Sequence of Desulfotignum phosphitoxidans DSM 13687 Strain FiPS-3.</title>
        <authorList>
            <person name="Poehlein A."/>
            <person name="Daniel R."/>
            <person name="Simeonova D.D."/>
        </authorList>
    </citation>
    <scope>NUCLEOTIDE SEQUENCE [LARGE SCALE GENOMIC DNA]</scope>
    <source>
        <strain evidence="3 4">DSM 13687</strain>
    </source>
</reference>
<evidence type="ECO:0000256" key="2">
    <source>
        <dbReference type="SAM" id="Phobius"/>
    </source>
</evidence>
<dbReference type="OrthoDB" id="9783047at2"/>
<keyword evidence="4" id="KW-1185">Reference proteome</keyword>
<dbReference type="AlphaFoldDB" id="S0G135"/>
<evidence type="ECO:0000256" key="1">
    <source>
        <dbReference type="SAM" id="Coils"/>
    </source>
</evidence>
<keyword evidence="2" id="KW-0812">Transmembrane</keyword>
<keyword evidence="2" id="KW-0472">Membrane</keyword>
<feature type="coiled-coil region" evidence="1">
    <location>
        <begin position="114"/>
        <end position="193"/>
    </location>
</feature>
<dbReference type="GO" id="GO:0015562">
    <property type="term" value="F:efflux transmembrane transporter activity"/>
    <property type="evidence" value="ECO:0007669"/>
    <property type="project" value="TreeGrafter"/>
</dbReference>
<dbReference type="Gene3D" id="2.40.50.100">
    <property type="match status" value="1"/>
</dbReference>
<protein>
    <submittedName>
        <fullName evidence="3">Efflux transporter, RND family, MFP subunit</fullName>
    </submittedName>
</protein>
<proteinExistence type="predicted"/>
<dbReference type="EMBL" id="APJX01000016">
    <property type="protein sequence ID" value="EMS77401.1"/>
    <property type="molecule type" value="Genomic_DNA"/>
</dbReference>